<dbReference type="InterPro" id="IPR052521">
    <property type="entry name" value="Cell_div_SPOR-domain"/>
</dbReference>
<keyword evidence="5" id="KW-1185">Reference proteome</keyword>
<evidence type="ECO:0000259" key="3">
    <source>
        <dbReference type="PROSITE" id="PS51724"/>
    </source>
</evidence>
<sequence length="220" mass="24419">MANKRGPTRQWGGTLLGIVLGMIVGLAIAVIVALYITQTPLPFIEKVPSHQSGNTFIEQMPSPNKALQNKTPLPNESSLLNDTEGSDSTVFHSEPAQTAMPPQFDILNEKASIITNSGGTKLTVPSVVPSQPQFIEPSNEDRLIYFLQVGAYKSKLDAEQQHVKLAFQGFETHVEQRDNNGLLIYRVRTGPYEKIDEMKQVRRRLHDMGIDTAVIRLTKP</sequence>
<reference evidence="4 5" key="1">
    <citation type="journal article" date="2017" name="Front. Microbiol.">
        <title>Genome of Ca. Pandoraea novymonadis, an Endosymbiotic Bacterium of the Trypanosomatid Novymonas esmeraldas.</title>
        <authorList>
            <person name="Kostygov A.Y."/>
            <person name="Butenko A."/>
            <person name="Nenarokova A."/>
            <person name="Tashyreva D."/>
            <person name="Flegontov P."/>
            <person name="Lukes J."/>
            <person name="Yurchenko V."/>
        </authorList>
    </citation>
    <scope>NUCLEOTIDE SEQUENCE [LARGE SCALE GENOMIC DNA]</scope>
    <source>
        <strain evidence="4 5">E262</strain>
    </source>
</reference>
<dbReference type="Gene3D" id="3.30.70.1070">
    <property type="entry name" value="Sporulation related repeat"/>
    <property type="match status" value="1"/>
</dbReference>
<name>A0ABX5FEK9_9BURK</name>
<dbReference type="InterPro" id="IPR036680">
    <property type="entry name" value="SPOR-like_sf"/>
</dbReference>
<dbReference type="PANTHER" id="PTHR38687:SF1">
    <property type="entry name" value="CELL DIVISION PROTEIN DEDD"/>
    <property type="match status" value="1"/>
</dbReference>
<dbReference type="Pfam" id="PF05036">
    <property type="entry name" value="SPOR"/>
    <property type="match status" value="1"/>
</dbReference>
<dbReference type="SUPFAM" id="SSF110997">
    <property type="entry name" value="Sporulation related repeat"/>
    <property type="match status" value="1"/>
</dbReference>
<keyword evidence="4" id="KW-0132">Cell division</keyword>
<feature type="domain" description="SPOR" evidence="3">
    <location>
        <begin position="139"/>
        <end position="218"/>
    </location>
</feature>
<evidence type="ECO:0000313" key="5">
    <source>
        <dbReference type="Proteomes" id="UP000242660"/>
    </source>
</evidence>
<dbReference type="RefSeq" id="WP_106182913.1">
    <property type="nucleotide sequence ID" value="NZ_MUHY01000002.1"/>
</dbReference>
<feature type="region of interest" description="Disordered" evidence="1">
    <location>
        <begin position="54"/>
        <end position="94"/>
    </location>
</feature>
<evidence type="ECO:0000256" key="1">
    <source>
        <dbReference type="SAM" id="MobiDB-lite"/>
    </source>
</evidence>
<keyword evidence="4" id="KW-0131">Cell cycle</keyword>
<comment type="caution">
    <text evidence="4">The sequence shown here is derived from an EMBL/GenBank/DDBJ whole genome shotgun (WGS) entry which is preliminary data.</text>
</comment>
<dbReference type="EMBL" id="MUHY01000002">
    <property type="protein sequence ID" value="PSB91726.1"/>
    <property type="molecule type" value="Genomic_DNA"/>
</dbReference>
<feature type="compositionally biased region" description="Polar residues" evidence="1">
    <location>
        <begin position="54"/>
        <end position="91"/>
    </location>
</feature>
<proteinExistence type="predicted"/>
<gene>
    <name evidence="4" type="primary">ftsN</name>
    <name evidence="4" type="ORF">BZL35_00768</name>
</gene>
<evidence type="ECO:0000256" key="2">
    <source>
        <dbReference type="SAM" id="Phobius"/>
    </source>
</evidence>
<evidence type="ECO:0000313" key="4">
    <source>
        <dbReference type="EMBL" id="PSB91726.1"/>
    </source>
</evidence>
<keyword evidence="2" id="KW-0812">Transmembrane</keyword>
<feature type="transmembrane region" description="Helical" evidence="2">
    <location>
        <begin position="12"/>
        <end position="36"/>
    </location>
</feature>
<dbReference type="PANTHER" id="PTHR38687">
    <property type="entry name" value="CELL DIVISION PROTEIN DEDD-RELATED"/>
    <property type="match status" value="1"/>
</dbReference>
<keyword evidence="2" id="KW-1133">Transmembrane helix</keyword>
<dbReference type="PROSITE" id="PS51724">
    <property type="entry name" value="SPOR"/>
    <property type="match status" value="1"/>
</dbReference>
<protein>
    <submittedName>
        <fullName evidence="4">Cell division protein FtsN</fullName>
    </submittedName>
</protein>
<organism evidence="4 5">
    <name type="scientific">Candidatus Pandoraea novymonadis</name>
    <dbReference type="NCBI Taxonomy" id="1808959"/>
    <lineage>
        <taxon>Bacteria</taxon>
        <taxon>Pseudomonadati</taxon>
        <taxon>Pseudomonadota</taxon>
        <taxon>Betaproteobacteria</taxon>
        <taxon>Burkholderiales</taxon>
        <taxon>Burkholderiaceae</taxon>
        <taxon>Pandoraea</taxon>
    </lineage>
</organism>
<dbReference type="InterPro" id="IPR007730">
    <property type="entry name" value="SPOR-like_dom"/>
</dbReference>
<dbReference type="GO" id="GO:0051301">
    <property type="term" value="P:cell division"/>
    <property type="evidence" value="ECO:0007669"/>
    <property type="project" value="UniProtKB-KW"/>
</dbReference>
<keyword evidence="2" id="KW-0472">Membrane</keyword>
<dbReference type="Proteomes" id="UP000242660">
    <property type="component" value="Unassembled WGS sequence"/>
</dbReference>
<accession>A0ABX5FEK9</accession>